<dbReference type="Gene3D" id="1.20.1530.10">
    <property type="entry name" value="Na+/H+ antiporter like domain"/>
    <property type="match status" value="1"/>
</dbReference>
<evidence type="ECO:0000256" key="9">
    <source>
        <dbReference type="ARBA" id="ARBA00023136"/>
    </source>
</evidence>
<dbReference type="GO" id="GO:0015385">
    <property type="term" value="F:sodium:proton antiporter activity"/>
    <property type="evidence" value="ECO:0007669"/>
    <property type="project" value="UniProtKB-UniRule"/>
</dbReference>
<keyword evidence="4 11" id="KW-1003">Cell membrane</keyword>
<dbReference type="RefSeq" id="WP_126416170.1">
    <property type="nucleotide sequence ID" value="NZ_LR134476.1"/>
</dbReference>
<accession>A0A448PDL7</accession>
<dbReference type="KEGG" id="tbw:NCTC13354_00709"/>
<evidence type="ECO:0000256" key="8">
    <source>
        <dbReference type="ARBA" id="ARBA00023065"/>
    </source>
</evidence>
<keyword evidence="2 11" id="KW-0813">Transport</keyword>
<evidence type="ECO:0000256" key="7">
    <source>
        <dbReference type="ARBA" id="ARBA00023053"/>
    </source>
</evidence>
<proteinExistence type="inferred from homology"/>
<dbReference type="InterPro" id="IPR004670">
    <property type="entry name" value="NhaA"/>
</dbReference>
<feature type="transmembrane region" description="Helical" evidence="11">
    <location>
        <begin position="184"/>
        <end position="202"/>
    </location>
</feature>
<sequence length="449" mass="47564">MGVISRYRESLKNETIAGVVLIIGAVVALTWANFPVKAARDAYDTLAFTELFTFQGHSITASLIASDFLLALFFFIVGMELKQEFVIGSLRDPKRALVPIIAAVFGMAGPVAVYSVVQLLSDTPNWDGWAVPVATDIAFALGVLGLFGKGLPIAMRTFLMTLAVVDDLLGITIIAVFFSSNLNFVYLALSLVTIAVFGFMVQRRIIKWYILWPLGLLAWFFMFASGIHATIAGVALGMTVPAIQRASEPLPLTEELTEKLNFYSAGIILPIFAFFAAGVNIVDSGGIGAMLTDPAAMGIYLGLPVGKTIGITLGVAILVYVFRLKLGKGLSLPDILAVSMTAGIGFTVSLLIATLSFSAGVPAGPHARVAVLLGTFISLILGAILLRWRAAWHARHPEVAAAADAADDAEAPAGSADPARSGVPESADDRTWGEVPGGEPEVGPNHYDR</sequence>
<dbReference type="GO" id="GO:0006885">
    <property type="term" value="P:regulation of pH"/>
    <property type="evidence" value="ECO:0007669"/>
    <property type="project" value="UniProtKB-UniRule"/>
</dbReference>
<comment type="subcellular location">
    <subcellularLocation>
        <location evidence="1">Cell inner membrane</location>
        <topology evidence="1">Multi-pass membrane protein</topology>
    </subcellularLocation>
    <subcellularLocation>
        <location evidence="11">Cell membrane</location>
        <topology evidence="11">Multi-pass membrane protein</topology>
    </subcellularLocation>
</comment>
<feature type="region of interest" description="Disordered" evidence="12">
    <location>
        <begin position="403"/>
        <end position="449"/>
    </location>
</feature>
<comment type="catalytic activity">
    <reaction evidence="11">
        <text>Na(+)(in) + 2 H(+)(out) = Na(+)(out) + 2 H(+)(in)</text>
        <dbReference type="Rhea" id="RHEA:29251"/>
        <dbReference type="ChEBI" id="CHEBI:15378"/>
        <dbReference type="ChEBI" id="CHEBI:29101"/>
    </reaction>
</comment>
<evidence type="ECO:0000256" key="11">
    <source>
        <dbReference type="HAMAP-Rule" id="MF_01844"/>
    </source>
</evidence>
<feature type="transmembrane region" description="Helical" evidence="11">
    <location>
        <begin position="294"/>
        <end position="323"/>
    </location>
</feature>
<dbReference type="HAMAP" id="MF_01844">
    <property type="entry name" value="NhaA"/>
    <property type="match status" value="1"/>
</dbReference>
<evidence type="ECO:0000256" key="2">
    <source>
        <dbReference type="ARBA" id="ARBA00022448"/>
    </source>
</evidence>
<keyword evidence="9 11" id="KW-0472">Membrane</keyword>
<gene>
    <name evidence="11 13" type="primary">nhaA</name>
    <name evidence="13" type="ORF">NCTC13354_00709</name>
</gene>
<dbReference type="PANTHER" id="PTHR30341">
    <property type="entry name" value="SODIUM ION/PROTON ANTIPORTER NHAA-RELATED"/>
    <property type="match status" value="1"/>
</dbReference>
<evidence type="ECO:0000313" key="13">
    <source>
        <dbReference type="EMBL" id="VEI13010.1"/>
    </source>
</evidence>
<feature type="transmembrane region" description="Helical" evidence="11">
    <location>
        <begin position="260"/>
        <end position="282"/>
    </location>
</feature>
<evidence type="ECO:0000256" key="3">
    <source>
        <dbReference type="ARBA" id="ARBA00022449"/>
    </source>
</evidence>
<keyword evidence="7 11" id="KW-0915">Sodium</keyword>
<evidence type="ECO:0000256" key="10">
    <source>
        <dbReference type="ARBA" id="ARBA00023201"/>
    </source>
</evidence>
<evidence type="ECO:0000313" key="14">
    <source>
        <dbReference type="Proteomes" id="UP000269542"/>
    </source>
</evidence>
<dbReference type="OrthoDB" id="117402at2"/>
<feature type="compositionally biased region" description="Low complexity" evidence="12">
    <location>
        <begin position="433"/>
        <end position="449"/>
    </location>
</feature>
<feature type="transmembrane region" description="Helical" evidence="11">
    <location>
        <begin position="54"/>
        <end position="77"/>
    </location>
</feature>
<dbReference type="NCBIfam" id="TIGR00773">
    <property type="entry name" value="NhaA"/>
    <property type="match status" value="1"/>
</dbReference>
<dbReference type="Proteomes" id="UP000269542">
    <property type="component" value="Chromosome"/>
</dbReference>
<comment type="function">
    <text evidence="11">Na(+)/H(+) antiporter that extrudes sodium in exchange for external protons.</text>
</comment>
<keyword evidence="3 11" id="KW-0050">Antiport</keyword>
<dbReference type="GO" id="GO:0005886">
    <property type="term" value="C:plasma membrane"/>
    <property type="evidence" value="ECO:0007669"/>
    <property type="project" value="UniProtKB-SubCell"/>
</dbReference>
<feature type="transmembrane region" description="Helical" evidence="11">
    <location>
        <begin position="159"/>
        <end position="178"/>
    </location>
</feature>
<dbReference type="Pfam" id="PF06965">
    <property type="entry name" value="Na_H_antiport_1"/>
    <property type="match status" value="1"/>
</dbReference>
<reference evidence="13 14" key="1">
    <citation type="submission" date="2018-12" db="EMBL/GenBank/DDBJ databases">
        <authorList>
            <consortium name="Pathogen Informatics"/>
        </authorList>
    </citation>
    <scope>NUCLEOTIDE SEQUENCE [LARGE SCALE GENOMIC DNA]</scope>
    <source>
        <strain evidence="13 14">NCTC13354</strain>
    </source>
</reference>
<evidence type="ECO:0000256" key="4">
    <source>
        <dbReference type="ARBA" id="ARBA00022475"/>
    </source>
</evidence>
<dbReference type="InterPro" id="IPR023171">
    <property type="entry name" value="Na/H_antiporter_dom_sf"/>
</dbReference>
<dbReference type="AlphaFoldDB" id="A0A448PDL7"/>
<feature type="transmembrane region" description="Helical" evidence="11">
    <location>
        <begin position="214"/>
        <end position="240"/>
    </location>
</feature>
<feature type="transmembrane region" description="Helical" evidence="11">
    <location>
        <begin position="335"/>
        <end position="357"/>
    </location>
</feature>
<feature type="transmembrane region" description="Helical" evidence="11">
    <location>
        <begin position="97"/>
        <end position="117"/>
    </location>
</feature>
<dbReference type="PANTHER" id="PTHR30341:SF0">
    <property type="entry name" value="NA(+)_H(+) ANTIPORTER NHAA"/>
    <property type="match status" value="1"/>
</dbReference>
<evidence type="ECO:0000256" key="6">
    <source>
        <dbReference type="ARBA" id="ARBA00022989"/>
    </source>
</evidence>
<keyword evidence="14" id="KW-1185">Reference proteome</keyword>
<name>A0A448PDL7_9ACTO</name>
<evidence type="ECO:0000256" key="5">
    <source>
        <dbReference type="ARBA" id="ARBA00022692"/>
    </source>
</evidence>
<keyword evidence="6 11" id="KW-1133">Transmembrane helix</keyword>
<keyword evidence="10 11" id="KW-0739">Sodium transport</keyword>
<evidence type="ECO:0000256" key="12">
    <source>
        <dbReference type="SAM" id="MobiDB-lite"/>
    </source>
</evidence>
<feature type="transmembrane region" description="Helical" evidence="11">
    <location>
        <begin position="369"/>
        <end position="388"/>
    </location>
</feature>
<evidence type="ECO:0000256" key="1">
    <source>
        <dbReference type="ARBA" id="ARBA00004429"/>
    </source>
</evidence>
<feature type="transmembrane region" description="Helical" evidence="11">
    <location>
        <begin position="129"/>
        <end position="147"/>
    </location>
</feature>
<keyword evidence="5 11" id="KW-0812">Transmembrane</keyword>
<feature type="transmembrane region" description="Helical" evidence="11">
    <location>
        <begin position="15"/>
        <end position="34"/>
    </location>
</feature>
<organism evidence="13 14">
    <name type="scientific">Trueperella bialowiezensis</name>
    <dbReference type="NCBI Taxonomy" id="312285"/>
    <lineage>
        <taxon>Bacteria</taxon>
        <taxon>Bacillati</taxon>
        <taxon>Actinomycetota</taxon>
        <taxon>Actinomycetes</taxon>
        <taxon>Actinomycetales</taxon>
        <taxon>Actinomycetaceae</taxon>
        <taxon>Trueperella</taxon>
    </lineage>
</organism>
<keyword evidence="8 11" id="KW-0406">Ion transport</keyword>
<dbReference type="EMBL" id="LR134476">
    <property type="protein sequence ID" value="VEI13010.1"/>
    <property type="molecule type" value="Genomic_DNA"/>
</dbReference>
<comment type="similarity">
    <text evidence="11">Belongs to the NhaA Na(+)/H(+) (TC 2.A.33) antiporter family.</text>
</comment>
<protein>
    <recommendedName>
        <fullName evidence="11">Na(+)/H(+) antiporter NhaA</fullName>
    </recommendedName>
    <alternativeName>
        <fullName evidence="11">Sodium/proton antiporter NhaA</fullName>
    </alternativeName>
</protein>